<dbReference type="RefSeq" id="WP_187808238.1">
    <property type="nucleotide sequence ID" value="NZ_LZEU01000001.1"/>
</dbReference>
<organism evidence="2 3">
    <name type="scientific">Aquipseudomonas alcaligenes</name>
    <name type="common">Pseudomonas alcaligenes</name>
    <dbReference type="NCBI Taxonomy" id="43263"/>
    <lineage>
        <taxon>Bacteria</taxon>
        <taxon>Pseudomonadati</taxon>
        <taxon>Pseudomonadota</taxon>
        <taxon>Gammaproteobacteria</taxon>
        <taxon>Pseudomonadales</taxon>
        <taxon>Pseudomonadaceae</taxon>
        <taxon>Aquipseudomonas</taxon>
    </lineage>
</organism>
<evidence type="ECO:0000256" key="1">
    <source>
        <dbReference type="SAM" id="Phobius"/>
    </source>
</evidence>
<dbReference type="EMBL" id="LZEU01000001">
    <property type="protein sequence ID" value="MBC9252793.1"/>
    <property type="molecule type" value="Genomic_DNA"/>
</dbReference>
<keyword evidence="1" id="KW-0812">Transmembrane</keyword>
<sequence>MARLIQHHAHNGGLAGVGLLGIAASIVLALSLGIAHPAAHGSSNGTLPAGLRSLLASLHTGA</sequence>
<dbReference type="Proteomes" id="UP000744555">
    <property type="component" value="Unassembled WGS sequence"/>
</dbReference>
<gene>
    <name evidence="2" type="ORF">A9179_21215</name>
</gene>
<protein>
    <submittedName>
        <fullName evidence="2">Uncharacterized protein</fullName>
    </submittedName>
</protein>
<feature type="transmembrane region" description="Helical" evidence="1">
    <location>
        <begin position="12"/>
        <end position="35"/>
    </location>
</feature>
<keyword evidence="1" id="KW-0472">Membrane</keyword>
<keyword evidence="1" id="KW-1133">Transmembrane helix</keyword>
<reference evidence="2 3" key="1">
    <citation type="submission" date="2016-06" db="EMBL/GenBank/DDBJ databases">
        <authorList>
            <person name="Ramos C."/>
            <person name="Pintado A."/>
            <person name="Crespo-Gomez J.I."/>
        </authorList>
    </citation>
    <scope>NUCLEOTIDE SEQUENCE [LARGE SCALE GENOMIC DNA]</scope>
    <source>
        <strain evidence="2 3">AVO110</strain>
    </source>
</reference>
<name>A0ABR7S8Q5_AQUAC</name>
<evidence type="ECO:0000313" key="3">
    <source>
        <dbReference type="Proteomes" id="UP000744555"/>
    </source>
</evidence>
<proteinExistence type="predicted"/>
<evidence type="ECO:0000313" key="2">
    <source>
        <dbReference type="EMBL" id="MBC9252793.1"/>
    </source>
</evidence>
<comment type="caution">
    <text evidence="2">The sequence shown here is derived from an EMBL/GenBank/DDBJ whole genome shotgun (WGS) entry which is preliminary data.</text>
</comment>
<accession>A0ABR7S8Q5</accession>
<keyword evidence="3" id="KW-1185">Reference proteome</keyword>